<name>A0A8A1M0U7_AJECA</name>
<dbReference type="EMBL" id="CP069109">
    <property type="protein sequence ID" value="QSS59601.1"/>
    <property type="molecule type" value="Genomic_DNA"/>
</dbReference>
<dbReference type="VEuPathDB" id="FungiDB:I7I51_09037"/>
<feature type="region of interest" description="Disordered" evidence="1">
    <location>
        <begin position="1"/>
        <end position="33"/>
    </location>
</feature>
<dbReference type="OrthoDB" id="10607073at2759"/>
<evidence type="ECO:0000256" key="1">
    <source>
        <dbReference type="SAM" id="MobiDB-lite"/>
    </source>
</evidence>
<dbReference type="AlphaFoldDB" id="A0A8A1M0U7"/>
<protein>
    <submittedName>
        <fullName evidence="2">Uncharacterized protein</fullName>
    </submittedName>
</protein>
<accession>A0A8A1M0U7</accession>
<evidence type="ECO:0000313" key="3">
    <source>
        <dbReference type="Proteomes" id="UP000663671"/>
    </source>
</evidence>
<proteinExistence type="predicted"/>
<organism evidence="2 3">
    <name type="scientific">Ajellomyces capsulatus</name>
    <name type="common">Darling's disease fungus</name>
    <name type="synonym">Histoplasma capsulatum</name>
    <dbReference type="NCBI Taxonomy" id="5037"/>
    <lineage>
        <taxon>Eukaryota</taxon>
        <taxon>Fungi</taxon>
        <taxon>Dikarya</taxon>
        <taxon>Ascomycota</taxon>
        <taxon>Pezizomycotina</taxon>
        <taxon>Eurotiomycetes</taxon>
        <taxon>Eurotiomycetidae</taxon>
        <taxon>Onygenales</taxon>
        <taxon>Ajellomycetaceae</taxon>
        <taxon>Histoplasma</taxon>
    </lineage>
</organism>
<reference evidence="2" key="1">
    <citation type="submission" date="2021-01" db="EMBL/GenBank/DDBJ databases">
        <title>Chromosome-level genome assembly of a human fungal pathogen reveals clustering of transcriptionally co-regulated genes.</title>
        <authorList>
            <person name="Voorhies M."/>
            <person name="Cohen S."/>
            <person name="Shea T.P."/>
            <person name="Petrus S."/>
            <person name="Munoz J.F."/>
            <person name="Poplawski S."/>
            <person name="Goldman W.E."/>
            <person name="Michael T."/>
            <person name="Cuomo C.A."/>
            <person name="Sil A."/>
            <person name="Beyhan S."/>
        </authorList>
    </citation>
    <scope>NUCLEOTIDE SEQUENCE</scope>
    <source>
        <strain evidence="2">WU24</strain>
    </source>
</reference>
<gene>
    <name evidence="2" type="ORF">I7I51_09037</name>
</gene>
<feature type="region of interest" description="Disordered" evidence="1">
    <location>
        <begin position="83"/>
        <end position="106"/>
    </location>
</feature>
<dbReference type="Proteomes" id="UP000663671">
    <property type="component" value="Chromosome 2"/>
</dbReference>
<sequence length="123" mass="13690">MYHETLAGSKGRRCQLAKGEKKKERVSSKGNAGTGRLVGYLPVELLKGREGPHRGYRTVGAANSLGYESKKKWQYQHQYHNGLSSEGHLAPGPRPQARLENNVSQAILRPTRTVGLRTQLARR</sequence>
<evidence type="ECO:0000313" key="2">
    <source>
        <dbReference type="EMBL" id="QSS59601.1"/>
    </source>
</evidence>
<feature type="compositionally biased region" description="Basic and acidic residues" evidence="1">
    <location>
        <begin position="18"/>
        <end position="27"/>
    </location>
</feature>